<dbReference type="InterPro" id="IPR010131">
    <property type="entry name" value="MdtP/NodT-like"/>
</dbReference>
<comment type="subcellular location">
    <subcellularLocation>
        <location evidence="2">Cell membrane</location>
        <topology evidence="2">Lipid-anchor</topology>
    </subcellularLocation>
</comment>
<evidence type="ECO:0000256" key="2">
    <source>
        <dbReference type="RuleBase" id="RU362097"/>
    </source>
</evidence>
<dbReference type="PROSITE" id="PS51257">
    <property type="entry name" value="PROKAR_LIPOPROTEIN"/>
    <property type="match status" value="1"/>
</dbReference>
<keyword evidence="2" id="KW-0449">Lipoprotein</keyword>
<feature type="chain" id="PRO_5045010767" evidence="2">
    <location>
        <begin position="21"/>
        <end position="509"/>
    </location>
</feature>
<dbReference type="Proteomes" id="UP000656319">
    <property type="component" value="Unassembled WGS sequence"/>
</dbReference>
<dbReference type="PANTHER" id="PTHR30203:SF21">
    <property type="entry name" value="OUTER MEMBRANE COMPONENT OF MULTIDRUG EFFLUX PUMP-RELATED"/>
    <property type="match status" value="1"/>
</dbReference>
<dbReference type="InterPro" id="IPR003423">
    <property type="entry name" value="OMP_efflux"/>
</dbReference>
<evidence type="ECO:0000256" key="3">
    <source>
        <dbReference type="SAM" id="MobiDB-lite"/>
    </source>
</evidence>
<evidence type="ECO:0000313" key="5">
    <source>
        <dbReference type="Proteomes" id="UP000656319"/>
    </source>
</evidence>
<dbReference type="EMBL" id="CAJHCQ010000018">
    <property type="protein sequence ID" value="CAD6554669.1"/>
    <property type="molecule type" value="Genomic_DNA"/>
</dbReference>
<accession>A0ABN7IAD2</accession>
<keyword evidence="5" id="KW-1185">Reference proteome</keyword>
<evidence type="ECO:0000256" key="1">
    <source>
        <dbReference type="ARBA" id="ARBA00007613"/>
    </source>
</evidence>
<organism evidence="4 5">
    <name type="scientific">Paraburkholderia hiiakae</name>
    <dbReference type="NCBI Taxonomy" id="1081782"/>
    <lineage>
        <taxon>Bacteria</taxon>
        <taxon>Pseudomonadati</taxon>
        <taxon>Pseudomonadota</taxon>
        <taxon>Betaproteobacteria</taxon>
        <taxon>Burkholderiales</taxon>
        <taxon>Burkholderiaceae</taxon>
        <taxon>Paraburkholderia</taxon>
    </lineage>
</organism>
<dbReference type="Gene3D" id="1.20.1600.10">
    <property type="entry name" value="Outer membrane efflux proteins (OEP)"/>
    <property type="match status" value="1"/>
</dbReference>
<keyword evidence="2" id="KW-0812">Transmembrane</keyword>
<feature type="signal peptide" evidence="2">
    <location>
        <begin position="1"/>
        <end position="20"/>
    </location>
</feature>
<keyword evidence="2" id="KW-1134">Transmembrane beta strand</keyword>
<gene>
    <name evidence="4" type="primary">arpC_2</name>
    <name evidence="4" type="ORF">LMG27952_05654</name>
</gene>
<dbReference type="RefSeq" id="WP_201699188.1">
    <property type="nucleotide sequence ID" value="NZ_CAJHCQ010000018.1"/>
</dbReference>
<reference evidence="4 5" key="1">
    <citation type="submission" date="2020-10" db="EMBL/GenBank/DDBJ databases">
        <authorList>
            <person name="Peeters C."/>
        </authorList>
    </citation>
    <scope>NUCLEOTIDE SEQUENCE [LARGE SCALE GENOMIC DNA]</scope>
    <source>
        <strain evidence="4 5">LMG 27952</strain>
    </source>
</reference>
<comment type="caution">
    <text evidence="4">The sequence shown here is derived from an EMBL/GenBank/DDBJ whole genome shotgun (WGS) entry which is preliminary data.</text>
</comment>
<keyword evidence="2" id="KW-0732">Signal</keyword>
<dbReference type="Gene3D" id="2.20.200.10">
    <property type="entry name" value="Outer membrane efflux proteins (OEP)"/>
    <property type="match status" value="1"/>
</dbReference>
<comment type="similarity">
    <text evidence="1 2">Belongs to the outer membrane factor (OMF) (TC 1.B.17) family.</text>
</comment>
<sequence>MSTARLALRHAALAATCALAGGCSLLPPVGPDYRAPDAISATLGAARDKAFSPQSPPGPWWQLYRDPTLDSYVTEALRENRDLRAAATRIEAIQSILDQAKAAQSPQTGINVNGGRQRNWIDGSPTLMVFNLINASIGASYELDLFGHVRRSIESASASVEEQQFAFAATQIRVAAGTVAGYVGACQANAALAAARRTVRVDEDMLAATQRLAGHGATSQLDVTRAQAELESSRAQLPALESQRMAALYALAVMVGRQPDSYPIQAAQCQAAPTLTQPLPAGDGLALLRRRPDVAQAERALASATANIGVATADLYPEVSLGASFGFSGSNLSNTFSTAGRTWTLGPVINWTFPNVAVAKAKIRAAGANADQAKALYDSTVLNALKETETTLDAYARQLDQHAQLRQARNLSRAALDQATQLHRRGAVPYLDVLIAQKSLAQAEQQFISAAGAVAVDQVAVFYALGGGWDDAAQRAADHAKAAAESRYNGARADSTDNIGGADEAHEPR</sequence>
<evidence type="ECO:0000313" key="4">
    <source>
        <dbReference type="EMBL" id="CAD6554669.1"/>
    </source>
</evidence>
<dbReference type="NCBIfam" id="TIGR01845">
    <property type="entry name" value="outer_NodT"/>
    <property type="match status" value="1"/>
</dbReference>
<feature type="region of interest" description="Disordered" evidence="3">
    <location>
        <begin position="478"/>
        <end position="509"/>
    </location>
</feature>
<dbReference type="Pfam" id="PF02321">
    <property type="entry name" value="OEP"/>
    <property type="match status" value="2"/>
</dbReference>
<dbReference type="PANTHER" id="PTHR30203">
    <property type="entry name" value="OUTER MEMBRANE CATION EFFLUX PROTEIN"/>
    <property type="match status" value="1"/>
</dbReference>
<keyword evidence="2" id="KW-0564">Palmitate</keyword>
<dbReference type="SUPFAM" id="SSF56954">
    <property type="entry name" value="Outer membrane efflux proteins (OEP)"/>
    <property type="match status" value="1"/>
</dbReference>
<protein>
    <submittedName>
        <fullName evidence="4">Antibiotic efflux pump outer membrane protein ArpC</fullName>
    </submittedName>
</protein>
<proteinExistence type="inferred from homology"/>
<keyword evidence="2" id="KW-0472">Membrane</keyword>
<name>A0ABN7IAD2_9BURK</name>